<feature type="region of interest" description="Disordered" evidence="6">
    <location>
        <begin position="126"/>
        <end position="164"/>
    </location>
</feature>
<dbReference type="AlphaFoldDB" id="A0A2X0P3U5"/>
<keyword evidence="9" id="KW-1185">Reference proteome</keyword>
<accession>A0A2X0P3U5</accession>
<feature type="compositionally biased region" description="Pro residues" evidence="6">
    <location>
        <begin position="401"/>
        <end position="437"/>
    </location>
</feature>
<feature type="region of interest" description="Disordered" evidence="6">
    <location>
        <begin position="384"/>
        <end position="437"/>
    </location>
</feature>
<dbReference type="InterPro" id="IPR036249">
    <property type="entry name" value="Thioredoxin-like_sf"/>
</dbReference>
<dbReference type="Pfam" id="PF04046">
    <property type="entry name" value="PSP"/>
    <property type="match status" value="1"/>
</dbReference>
<dbReference type="PANTHER" id="PTHR13316:SF0">
    <property type="entry name" value="ZINC FINGER CCHC DOMAIN-CONTAINING PROTEIN 8"/>
    <property type="match status" value="1"/>
</dbReference>
<dbReference type="SUPFAM" id="SSF52833">
    <property type="entry name" value="Thioredoxin-like"/>
    <property type="match status" value="1"/>
</dbReference>
<evidence type="ECO:0000259" key="7">
    <source>
        <dbReference type="Pfam" id="PF04046"/>
    </source>
</evidence>
<sequence>MPPKLPHLTLFTSGPQCTLCTVAKEVLTEAQSQSPFHLRVYDIRKTASDTLDQQIERTAWRRLYQYDVPVLHLTAHDGGFDDLAGRRGGGRVLKGGRVMKHRIDHDKLVELVKKWTQQLNAKQVRLKRARSCSASPPRETTSSTETIKRHRASPEPSPESESERFPFSGLPFFISSAPSPTEPVDFPTTTISYDYSSFDELTTLPVLGVEAFPSNESERSQQPKPIEDVRQCFNCLGTHLLHDCPFRIDRSVIAQNRREFQAEYSIHAGPGLSLGSSTSNKAREEDVARRLGFLKRMRPGVVGPELEGALGILGSQGEWPWFDKFREWGYPSGWTRTARQDQGGMIDEETGLQELLYVVRQRIQGRDSLDWEEVEALRVYDEGASFSPPLDAQSSSKLSPPSEPPPPLPTSTPAPLPPNAPPPLPPGPPPPLPPPTIDLPIYRTIKLVHYPSRQTDFSNLEIHRPDLYLANPTPWTSSPAPCVQVGKATMPSPPPSEAVVEEEDLSERSMEIGSESE</sequence>
<organism evidence="8 9">
    <name type="scientific">Microbotryum silenes-dioicae</name>
    <dbReference type="NCBI Taxonomy" id="796604"/>
    <lineage>
        <taxon>Eukaryota</taxon>
        <taxon>Fungi</taxon>
        <taxon>Dikarya</taxon>
        <taxon>Basidiomycota</taxon>
        <taxon>Pucciniomycotina</taxon>
        <taxon>Microbotryomycetes</taxon>
        <taxon>Microbotryales</taxon>
        <taxon>Microbotryaceae</taxon>
        <taxon>Microbotryum</taxon>
    </lineage>
</organism>
<feature type="region of interest" description="Disordered" evidence="6">
    <location>
        <begin position="487"/>
        <end position="517"/>
    </location>
</feature>
<dbReference type="GO" id="GO:0003723">
    <property type="term" value="F:RNA binding"/>
    <property type="evidence" value="ECO:0007669"/>
    <property type="project" value="TreeGrafter"/>
</dbReference>
<comment type="subcellular location">
    <subcellularLocation>
        <location evidence="1">Nucleus</location>
    </subcellularLocation>
</comment>
<evidence type="ECO:0000256" key="6">
    <source>
        <dbReference type="SAM" id="MobiDB-lite"/>
    </source>
</evidence>
<evidence type="ECO:0000256" key="1">
    <source>
        <dbReference type="ARBA" id="ARBA00004123"/>
    </source>
</evidence>
<evidence type="ECO:0000313" key="9">
    <source>
        <dbReference type="Proteomes" id="UP000249464"/>
    </source>
</evidence>
<dbReference type="STRING" id="796604.A0A2X0P3U5"/>
<name>A0A2X0P3U5_9BASI</name>
<dbReference type="InterPro" id="IPR006568">
    <property type="entry name" value="PSP_pro-rich"/>
</dbReference>
<protein>
    <submittedName>
        <fullName evidence="8">BQ5605_C004g02591 protein</fullName>
    </submittedName>
</protein>
<dbReference type="EMBL" id="FQNC01000046">
    <property type="protein sequence ID" value="SGY65736.1"/>
    <property type="molecule type" value="Genomic_DNA"/>
</dbReference>
<evidence type="ECO:0000256" key="4">
    <source>
        <dbReference type="ARBA" id="ARBA00022833"/>
    </source>
</evidence>
<evidence type="ECO:0000256" key="2">
    <source>
        <dbReference type="ARBA" id="ARBA00022723"/>
    </source>
</evidence>
<dbReference type="GO" id="GO:0071013">
    <property type="term" value="C:catalytic step 2 spliceosome"/>
    <property type="evidence" value="ECO:0007669"/>
    <property type="project" value="TreeGrafter"/>
</dbReference>
<dbReference type="InterPro" id="IPR008554">
    <property type="entry name" value="Glutaredoxin-like"/>
</dbReference>
<keyword evidence="3" id="KW-0863">Zinc-finger</keyword>
<dbReference type="GO" id="GO:0008270">
    <property type="term" value="F:zinc ion binding"/>
    <property type="evidence" value="ECO:0007669"/>
    <property type="project" value="UniProtKB-KW"/>
</dbReference>
<dbReference type="PANTHER" id="PTHR13316">
    <property type="entry name" value="ZINC FINGER, CCHC DOMAIN CONTAINING 8"/>
    <property type="match status" value="1"/>
</dbReference>
<keyword evidence="2" id="KW-0479">Metal-binding</keyword>
<dbReference type="InterPro" id="IPR052115">
    <property type="entry name" value="NEXT_complex_subunit_ZCCHC8"/>
</dbReference>
<dbReference type="Gene3D" id="3.40.30.10">
    <property type="entry name" value="Glutaredoxin"/>
    <property type="match status" value="1"/>
</dbReference>
<gene>
    <name evidence="8" type="primary">BQ5605_C004g02591</name>
    <name evidence="8" type="ORF">BQ5605_C004G02591</name>
</gene>
<dbReference type="Pfam" id="PF05768">
    <property type="entry name" value="Glrx-like"/>
    <property type="match status" value="1"/>
</dbReference>
<proteinExistence type="predicted"/>
<evidence type="ECO:0000313" key="8">
    <source>
        <dbReference type="EMBL" id="SGY65736.1"/>
    </source>
</evidence>
<evidence type="ECO:0000256" key="3">
    <source>
        <dbReference type="ARBA" id="ARBA00022771"/>
    </source>
</evidence>
<evidence type="ECO:0000256" key="5">
    <source>
        <dbReference type="ARBA" id="ARBA00023242"/>
    </source>
</evidence>
<reference evidence="8 9" key="1">
    <citation type="submission" date="2016-11" db="EMBL/GenBank/DDBJ databases">
        <authorList>
            <person name="Jaros S."/>
            <person name="Januszkiewicz K."/>
            <person name="Wedrychowicz H."/>
        </authorList>
    </citation>
    <scope>NUCLEOTIDE SEQUENCE [LARGE SCALE GENOMIC DNA]</scope>
</reference>
<feature type="domain" description="PSP proline-rich" evidence="7">
    <location>
        <begin position="298"/>
        <end position="335"/>
    </location>
</feature>
<dbReference type="Proteomes" id="UP000249464">
    <property type="component" value="Unassembled WGS sequence"/>
</dbReference>
<keyword evidence="5" id="KW-0539">Nucleus</keyword>
<keyword evidence="4" id="KW-0862">Zinc</keyword>